<dbReference type="EMBL" id="MU129264">
    <property type="protein sequence ID" value="KAF9504090.1"/>
    <property type="molecule type" value="Genomic_DNA"/>
</dbReference>
<evidence type="ECO:0000256" key="1">
    <source>
        <dbReference type="SAM" id="MobiDB-lite"/>
    </source>
</evidence>
<organism evidence="2 3">
    <name type="scientific">Hydnum rufescens UP504</name>
    <dbReference type="NCBI Taxonomy" id="1448309"/>
    <lineage>
        <taxon>Eukaryota</taxon>
        <taxon>Fungi</taxon>
        <taxon>Dikarya</taxon>
        <taxon>Basidiomycota</taxon>
        <taxon>Agaricomycotina</taxon>
        <taxon>Agaricomycetes</taxon>
        <taxon>Cantharellales</taxon>
        <taxon>Hydnaceae</taxon>
        <taxon>Hydnum</taxon>
    </lineage>
</organism>
<evidence type="ECO:0000313" key="2">
    <source>
        <dbReference type="EMBL" id="KAF9504090.1"/>
    </source>
</evidence>
<proteinExistence type="predicted"/>
<keyword evidence="3" id="KW-1185">Reference proteome</keyword>
<comment type="caution">
    <text evidence="2">The sequence shown here is derived from an EMBL/GenBank/DDBJ whole genome shotgun (WGS) entry which is preliminary data.</text>
</comment>
<reference evidence="2" key="1">
    <citation type="journal article" date="2020" name="Nat. Commun.">
        <title>Large-scale genome sequencing of mycorrhizal fungi provides insights into the early evolution of symbiotic traits.</title>
        <authorList>
            <person name="Miyauchi S."/>
            <person name="Kiss E."/>
            <person name="Kuo A."/>
            <person name="Drula E."/>
            <person name="Kohler A."/>
            <person name="Sanchez-Garcia M."/>
            <person name="Morin E."/>
            <person name="Andreopoulos B."/>
            <person name="Barry K.W."/>
            <person name="Bonito G."/>
            <person name="Buee M."/>
            <person name="Carver A."/>
            <person name="Chen C."/>
            <person name="Cichocki N."/>
            <person name="Clum A."/>
            <person name="Culley D."/>
            <person name="Crous P.W."/>
            <person name="Fauchery L."/>
            <person name="Girlanda M."/>
            <person name="Hayes R.D."/>
            <person name="Keri Z."/>
            <person name="LaButti K."/>
            <person name="Lipzen A."/>
            <person name="Lombard V."/>
            <person name="Magnuson J."/>
            <person name="Maillard F."/>
            <person name="Murat C."/>
            <person name="Nolan M."/>
            <person name="Ohm R.A."/>
            <person name="Pangilinan J."/>
            <person name="Pereira M.F."/>
            <person name="Perotto S."/>
            <person name="Peter M."/>
            <person name="Pfister S."/>
            <person name="Riley R."/>
            <person name="Sitrit Y."/>
            <person name="Stielow J.B."/>
            <person name="Szollosi G."/>
            <person name="Zifcakova L."/>
            <person name="Stursova M."/>
            <person name="Spatafora J.W."/>
            <person name="Tedersoo L."/>
            <person name="Vaario L.M."/>
            <person name="Yamada A."/>
            <person name="Yan M."/>
            <person name="Wang P."/>
            <person name="Xu J."/>
            <person name="Bruns T."/>
            <person name="Baldrian P."/>
            <person name="Vilgalys R."/>
            <person name="Dunand C."/>
            <person name="Henrissat B."/>
            <person name="Grigoriev I.V."/>
            <person name="Hibbett D."/>
            <person name="Nagy L.G."/>
            <person name="Martin F.M."/>
        </authorList>
    </citation>
    <scope>NUCLEOTIDE SEQUENCE</scope>
    <source>
        <strain evidence="2">UP504</strain>
    </source>
</reference>
<dbReference type="OrthoDB" id="10039611at2759"/>
<accession>A0A9P6AEX6</accession>
<sequence length="352" mass="39898">MWLTSLRKWNNDGEEEVSASVSTGNLPLHTTIWYHDKSIFYAHDRWRLHWVHNSETPKPYAKGEGASLMVADFVSADYGWLHSPDGKSSAHVLLKPGENHDGYFTNDEVLDQVTAAMDILEKHYLNEDHVFIFNNTKTHSKRPEDSLSACHMPKGTSKPESNWGLKVNEHDAEGNLVYRSDGKLNKVFKHMGDGMFDGKPQSLYFADNHLMHPGLFKGMAVILEECGYQNAQTLHAQYPDFKCEKGAVNCYCHQLLFSEPDFIDVNSILEGHCRECGFTYPPSSTIEDVEKNALNALEAVPLLSMRRFSNHALRGLNGKEAAYATNKYRGHHQIPMEATQEVIQELMRSKKA</sequence>
<protein>
    <submittedName>
        <fullName evidence="2">Uncharacterized protein</fullName>
    </submittedName>
</protein>
<evidence type="ECO:0000313" key="3">
    <source>
        <dbReference type="Proteomes" id="UP000886523"/>
    </source>
</evidence>
<gene>
    <name evidence="2" type="ORF">BS47DRAFT_1374421</name>
</gene>
<feature type="region of interest" description="Disordered" evidence="1">
    <location>
        <begin position="143"/>
        <end position="162"/>
    </location>
</feature>
<name>A0A9P6AEX6_9AGAM</name>
<dbReference type="Proteomes" id="UP000886523">
    <property type="component" value="Unassembled WGS sequence"/>
</dbReference>
<dbReference type="AlphaFoldDB" id="A0A9P6AEX6"/>